<organism evidence="1 2">
    <name type="scientific">Diphasiastrum complanatum</name>
    <name type="common">Issler's clubmoss</name>
    <name type="synonym">Lycopodium complanatum</name>
    <dbReference type="NCBI Taxonomy" id="34168"/>
    <lineage>
        <taxon>Eukaryota</taxon>
        <taxon>Viridiplantae</taxon>
        <taxon>Streptophyta</taxon>
        <taxon>Embryophyta</taxon>
        <taxon>Tracheophyta</taxon>
        <taxon>Lycopodiopsida</taxon>
        <taxon>Lycopodiales</taxon>
        <taxon>Lycopodiaceae</taxon>
        <taxon>Lycopodioideae</taxon>
        <taxon>Diphasiastrum</taxon>
    </lineage>
</organism>
<protein>
    <submittedName>
        <fullName evidence="1">Uncharacterized protein</fullName>
    </submittedName>
</protein>
<accession>A0ACC2CXR4</accession>
<name>A0ACC2CXR4_DIPCM</name>
<keyword evidence="2" id="KW-1185">Reference proteome</keyword>
<dbReference type="EMBL" id="CM055099">
    <property type="protein sequence ID" value="KAJ7546825.1"/>
    <property type="molecule type" value="Genomic_DNA"/>
</dbReference>
<evidence type="ECO:0000313" key="1">
    <source>
        <dbReference type="EMBL" id="KAJ7546825.1"/>
    </source>
</evidence>
<reference evidence="2" key="1">
    <citation type="journal article" date="2024" name="Proc. Natl. Acad. Sci. U.S.A.">
        <title>Extraordinary preservation of gene collinearity over three hundred million years revealed in homosporous lycophytes.</title>
        <authorList>
            <person name="Li C."/>
            <person name="Wickell D."/>
            <person name="Kuo L.Y."/>
            <person name="Chen X."/>
            <person name="Nie B."/>
            <person name="Liao X."/>
            <person name="Peng D."/>
            <person name="Ji J."/>
            <person name="Jenkins J."/>
            <person name="Williams M."/>
            <person name="Shu S."/>
            <person name="Plott C."/>
            <person name="Barry K."/>
            <person name="Rajasekar S."/>
            <person name="Grimwood J."/>
            <person name="Han X."/>
            <person name="Sun S."/>
            <person name="Hou Z."/>
            <person name="He W."/>
            <person name="Dai G."/>
            <person name="Sun C."/>
            <person name="Schmutz J."/>
            <person name="Leebens-Mack J.H."/>
            <person name="Li F.W."/>
            <person name="Wang L."/>
        </authorList>
    </citation>
    <scope>NUCLEOTIDE SEQUENCE [LARGE SCALE GENOMIC DNA]</scope>
    <source>
        <strain evidence="2">cv. PW_Plant_1</strain>
    </source>
</reference>
<sequence>MYELGRVKSQTMEGRNKKFVRFHSDNNSWERSIATDSDNFSNLSFGSVNIRSDPSSSKHKRPFGSHNFVRLGKYLQYGASKVFPDDEKRSERPSRAKILDPRSKFVQKWNQFFVISCLAAVFIDPLFFYLPVVNGRDVCISIQENLEIIVTVLRTITDSFYLFHMTLQFRTAFVAPSSQVFGRGELVVDYLQIARRYLKKDFWLDLIAVLPLPQFFIWVVIPIMKGTTADNTKNALRLIVLVQYLPRLYRIFPLTSQMVKTTGVVTETAWAGAAYNLLLYMLASHVLGACWYLLAVERQDTCWRKNCKTENGCKVNFFDCGSQDGGQSLDRKNWLKSSKVTANCSPGDNTNGGFFNFGIYADALTNEITSDTNFIVKYFYCLWWGLRNLSTLGQGLTTSSYMGEVLFSIALAILGLILFALLIGNMQAYLQSLTVRLEEMRLNRRDTEQWMSHRQLPPDLRDRVRRYEQYKWVATRGVDEELLVQGLPADLRREIKRHLCLDLVKRVPIFGQMDGRLLDAMCEPLKPVLYTEGTYIVREGDPVNEMLFIIRGNLESVTTDGGRTGFLNSGYLGPGDFCGEELLTWALHPKPSRNLPSSTRTVKALVEVEAFALRAEDLKFVAGQFRRLHSKQLQQTFRLYSHQWRTWAALYIQAAWRRYQRRRLAELRRKAEDHNLQEAMSAGDRTIAPSLGTTLLASRFIVNAMRGLHRTRSLASSEAPVTISKLSKPEEPDFSVEEDE</sequence>
<evidence type="ECO:0000313" key="2">
    <source>
        <dbReference type="Proteomes" id="UP001162992"/>
    </source>
</evidence>
<dbReference type="Proteomes" id="UP001162992">
    <property type="component" value="Chromosome 8"/>
</dbReference>
<gene>
    <name evidence="1" type="ORF">O6H91_08G056000</name>
</gene>
<proteinExistence type="predicted"/>
<comment type="caution">
    <text evidence="1">The sequence shown here is derived from an EMBL/GenBank/DDBJ whole genome shotgun (WGS) entry which is preliminary data.</text>
</comment>